<proteinExistence type="inferred from homology"/>
<gene>
    <name evidence="8" type="primary">trmB_1</name>
    <name evidence="7" type="synonym">trmB</name>
    <name evidence="8" type="ORF">ETAA8_02610</name>
</gene>
<sequence length="227" mass="25662">MGRRALPKIDPQLDLSRHLLTASELPKPFAPATLFGHSSPVEVEVGSGKGLFLLSASGERPEHDFFGVEVAMKYARFAASRLARAGRTNALMAQGDALAFFREWVTDSSLHAVHVYFPDPWWKKKHRRRRVMNEAFLHDVIRTLIPGGKLHFWTDVEEYFQTSLELIAQLPPHPAGKLLGPLAVPESPAEHNLDYRTHFERRMRLHELPVYRSEFSKEATPAIPAPA</sequence>
<dbReference type="KEGG" id="aagg:ETAA8_02610"/>
<comment type="function">
    <text evidence="2 7">Catalyzes the formation of N(7)-methylguanine at position 46 (m7G46) in tRNA.</text>
</comment>
<dbReference type="InterPro" id="IPR003358">
    <property type="entry name" value="tRNA_(Gua-N-7)_MeTrfase_Trmb"/>
</dbReference>
<feature type="binding site" evidence="7">
    <location>
        <position position="123"/>
    </location>
    <ligand>
        <name>substrate</name>
    </ligand>
</feature>
<dbReference type="EC" id="2.1.1.33" evidence="7"/>
<name>A0A517Y4M2_9BACT</name>
<dbReference type="InterPro" id="IPR029063">
    <property type="entry name" value="SAM-dependent_MTases_sf"/>
</dbReference>
<feature type="binding site" evidence="7">
    <location>
        <position position="69"/>
    </location>
    <ligand>
        <name>S-adenosyl-L-methionine</name>
        <dbReference type="ChEBI" id="CHEBI:59789"/>
    </ligand>
</feature>
<organism evidence="8 9">
    <name type="scientific">Anatilimnocola aggregata</name>
    <dbReference type="NCBI Taxonomy" id="2528021"/>
    <lineage>
        <taxon>Bacteria</taxon>
        <taxon>Pseudomonadati</taxon>
        <taxon>Planctomycetota</taxon>
        <taxon>Planctomycetia</taxon>
        <taxon>Pirellulales</taxon>
        <taxon>Pirellulaceae</taxon>
        <taxon>Anatilimnocola</taxon>
    </lineage>
</organism>
<feature type="binding site" evidence="7">
    <location>
        <position position="119"/>
    </location>
    <ligand>
        <name>S-adenosyl-L-methionine</name>
        <dbReference type="ChEBI" id="CHEBI:59789"/>
    </ligand>
</feature>
<evidence type="ECO:0000256" key="1">
    <source>
        <dbReference type="ARBA" id="ARBA00000142"/>
    </source>
</evidence>
<comment type="caution">
    <text evidence="7">Lacks conserved residue(s) required for the propagation of feature annotation.</text>
</comment>
<dbReference type="PANTHER" id="PTHR23417:SF14">
    <property type="entry name" value="PENTACOTRIPEPTIDE-REPEAT REGION OF PRORP DOMAIN-CONTAINING PROTEIN"/>
    <property type="match status" value="1"/>
</dbReference>
<dbReference type="HAMAP" id="MF_01057">
    <property type="entry name" value="tRNA_methyltr_TrmB"/>
    <property type="match status" value="1"/>
</dbReference>
<dbReference type="CDD" id="cd02440">
    <property type="entry name" value="AdoMet_MTases"/>
    <property type="match status" value="1"/>
</dbReference>
<comment type="catalytic activity">
    <reaction evidence="1 7">
        <text>guanosine(46) in tRNA + S-adenosyl-L-methionine = N(7)-methylguanosine(46) in tRNA + S-adenosyl-L-homocysteine</text>
        <dbReference type="Rhea" id="RHEA:42708"/>
        <dbReference type="Rhea" id="RHEA-COMP:10188"/>
        <dbReference type="Rhea" id="RHEA-COMP:10189"/>
        <dbReference type="ChEBI" id="CHEBI:57856"/>
        <dbReference type="ChEBI" id="CHEBI:59789"/>
        <dbReference type="ChEBI" id="CHEBI:74269"/>
        <dbReference type="ChEBI" id="CHEBI:74480"/>
        <dbReference type="EC" id="2.1.1.33"/>
    </reaction>
</comment>
<dbReference type="Pfam" id="PF02390">
    <property type="entry name" value="Methyltransf_4"/>
    <property type="match status" value="1"/>
</dbReference>
<feature type="binding site" evidence="7">
    <location>
        <position position="96"/>
    </location>
    <ligand>
        <name>S-adenosyl-L-methionine</name>
        <dbReference type="ChEBI" id="CHEBI:59789"/>
    </ligand>
</feature>
<feature type="binding site" evidence="7">
    <location>
        <begin position="197"/>
        <end position="200"/>
    </location>
    <ligand>
        <name>substrate</name>
    </ligand>
</feature>
<dbReference type="Gene3D" id="3.40.50.150">
    <property type="entry name" value="Vaccinia Virus protein VP39"/>
    <property type="match status" value="1"/>
</dbReference>
<evidence type="ECO:0000313" key="9">
    <source>
        <dbReference type="Proteomes" id="UP000315017"/>
    </source>
</evidence>
<dbReference type="GO" id="GO:0043527">
    <property type="term" value="C:tRNA methyltransferase complex"/>
    <property type="evidence" value="ECO:0007669"/>
    <property type="project" value="TreeGrafter"/>
</dbReference>
<keyword evidence="5 7" id="KW-0949">S-adenosyl-L-methionine</keyword>
<dbReference type="UniPathway" id="UPA00989"/>
<protein>
    <recommendedName>
        <fullName evidence="7">tRNA (guanine-N(7)-)-methyltransferase</fullName>
        <ecNumber evidence="7">2.1.1.33</ecNumber>
    </recommendedName>
    <alternativeName>
        <fullName evidence="7">tRNA (guanine(46)-N(7))-methyltransferase</fullName>
    </alternativeName>
    <alternativeName>
        <fullName evidence="7">tRNA(m7G46)-methyltransferase</fullName>
    </alternativeName>
</protein>
<dbReference type="EMBL" id="CP036274">
    <property type="protein sequence ID" value="QDU25198.1"/>
    <property type="molecule type" value="Genomic_DNA"/>
</dbReference>
<dbReference type="RefSeq" id="WP_145083741.1">
    <property type="nucleotide sequence ID" value="NZ_CP036274.1"/>
</dbReference>
<dbReference type="PROSITE" id="PS51625">
    <property type="entry name" value="SAM_MT_TRMB"/>
    <property type="match status" value="1"/>
</dbReference>
<evidence type="ECO:0000256" key="3">
    <source>
        <dbReference type="ARBA" id="ARBA00022603"/>
    </source>
</evidence>
<evidence type="ECO:0000313" key="8">
    <source>
        <dbReference type="EMBL" id="QDU25198.1"/>
    </source>
</evidence>
<dbReference type="SUPFAM" id="SSF53335">
    <property type="entry name" value="S-adenosyl-L-methionine-dependent methyltransferases"/>
    <property type="match status" value="1"/>
</dbReference>
<comment type="similarity">
    <text evidence="7">Belongs to the class I-like SAM-binding methyltransferase superfamily. TrmB family.</text>
</comment>
<dbReference type="Proteomes" id="UP000315017">
    <property type="component" value="Chromosome"/>
</dbReference>
<evidence type="ECO:0000256" key="6">
    <source>
        <dbReference type="ARBA" id="ARBA00022694"/>
    </source>
</evidence>
<dbReference type="PANTHER" id="PTHR23417">
    <property type="entry name" value="3-DEOXY-D-MANNO-OCTULOSONIC-ACID TRANSFERASE/TRNA GUANINE-N 7 - -METHYLTRANSFERASE"/>
    <property type="match status" value="1"/>
</dbReference>
<dbReference type="NCBIfam" id="TIGR00091">
    <property type="entry name" value="tRNA (guanosine(46)-N7)-methyltransferase TrmB"/>
    <property type="match status" value="1"/>
</dbReference>
<keyword evidence="6 7" id="KW-0819">tRNA processing</keyword>
<feature type="binding site" evidence="7">
    <location>
        <position position="44"/>
    </location>
    <ligand>
        <name>S-adenosyl-L-methionine</name>
        <dbReference type="ChEBI" id="CHEBI:59789"/>
    </ligand>
</feature>
<evidence type="ECO:0000256" key="2">
    <source>
        <dbReference type="ARBA" id="ARBA00003015"/>
    </source>
</evidence>
<feature type="binding site" evidence="7">
    <location>
        <position position="155"/>
    </location>
    <ligand>
        <name>substrate</name>
    </ligand>
</feature>
<dbReference type="GO" id="GO:0008176">
    <property type="term" value="F:tRNA (guanine(46)-N7)-methyltransferase activity"/>
    <property type="evidence" value="ECO:0007669"/>
    <property type="project" value="UniProtKB-UniRule"/>
</dbReference>
<dbReference type="InterPro" id="IPR055361">
    <property type="entry name" value="tRNA_methyltr_TrmB_bact"/>
</dbReference>
<dbReference type="AlphaFoldDB" id="A0A517Y4M2"/>
<keyword evidence="4 7" id="KW-0808">Transferase</keyword>
<evidence type="ECO:0000256" key="5">
    <source>
        <dbReference type="ARBA" id="ARBA00022691"/>
    </source>
</evidence>
<evidence type="ECO:0000256" key="4">
    <source>
        <dbReference type="ARBA" id="ARBA00022679"/>
    </source>
</evidence>
<comment type="pathway">
    <text evidence="7">tRNA modification; N(7)-methylguanine-tRNA biosynthesis.</text>
</comment>
<evidence type="ECO:0000256" key="7">
    <source>
        <dbReference type="HAMAP-Rule" id="MF_01057"/>
    </source>
</evidence>
<dbReference type="OrthoDB" id="9802090at2"/>
<reference evidence="8 9" key="1">
    <citation type="submission" date="2019-02" db="EMBL/GenBank/DDBJ databases">
        <title>Deep-cultivation of Planctomycetes and their phenomic and genomic characterization uncovers novel biology.</title>
        <authorList>
            <person name="Wiegand S."/>
            <person name="Jogler M."/>
            <person name="Boedeker C."/>
            <person name="Pinto D."/>
            <person name="Vollmers J."/>
            <person name="Rivas-Marin E."/>
            <person name="Kohn T."/>
            <person name="Peeters S.H."/>
            <person name="Heuer A."/>
            <person name="Rast P."/>
            <person name="Oberbeckmann S."/>
            <person name="Bunk B."/>
            <person name="Jeske O."/>
            <person name="Meyerdierks A."/>
            <person name="Storesund J.E."/>
            <person name="Kallscheuer N."/>
            <person name="Luecker S."/>
            <person name="Lage O.M."/>
            <person name="Pohl T."/>
            <person name="Merkel B.J."/>
            <person name="Hornburger P."/>
            <person name="Mueller R.-W."/>
            <person name="Bruemmer F."/>
            <person name="Labrenz M."/>
            <person name="Spormann A.M."/>
            <person name="Op den Camp H."/>
            <person name="Overmann J."/>
            <person name="Amann R."/>
            <person name="Jetten M.S.M."/>
            <person name="Mascher T."/>
            <person name="Medema M.H."/>
            <person name="Devos D.P."/>
            <person name="Kaster A.-K."/>
            <person name="Ovreas L."/>
            <person name="Rohde M."/>
            <person name="Galperin M.Y."/>
            <person name="Jogler C."/>
        </authorList>
    </citation>
    <scope>NUCLEOTIDE SEQUENCE [LARGE SCALE GENOMIC DNA]</scope>
    <source>
        <strain evidence="8 9">ETA_A8</strain>
    </source>
</reference>
<keyword evidence="9" id="KW-1185">Reference proteome</keyword>
<keyword evidence="3 7" id="KW-0489">Methyltransferase</keyword>
<accession>A0A517Y4M2</accession>